<dbReference type="GO" id="GO:0005654">
    <property type="term" value="C:nucleoplasm"/>
    <property type="evidence" value="ECO:0007669"/>
    <property type="project" value="UniProtKB-ARBA"/>
</dbReference>
<evidence type="ECO:0000256" key="1">
    <source>
        <dbReference type="ARBA" id="ARBA00004123"/>
    </source>
</evidence>
<keyword evidence="8" id="KW-1185">Reference proteome</keyword>
<evidence type="ECO:0000313" key="7">
    <source>
        <dbReference type="EMBL" id="OMJ27839.1"/>
    </source>
</evidence>
<comment type="subcellular location">
    <subcellularLocation>
        <location evidence="1 6">Nucleus</location>
    </subcellularLocation>
</comment>
<evidence type="ECO:0000256" key="6">
    <source>
        <dbReference type="PIRNR" id="PIRNR028763"/>
    </source>
</evidence>
<keyword evidence="3 6" id="KW-0240">DNA-directed RNA polymerase</keyword>
<keyword evidence="4 6" id="KW-0804">Transcription</keyword>
<reference evidence="8" key="1">
    <citation type="submission" date="2017-01" db="EMBL/GenBank/DDBJ databases">
        <authorList>
            <person name="Wang Y."/>
            <person name="White M."/>
            <person name="Kvist S."/>
            <person name="Moncalvo J.-M."/>
        </authorList>
    </citation>
    <scope>NUCLEOTIDE SEQUENCE [LARGE SCALE GENOMIC DNA]</scope>
    <source>
        <strain evidence="8">ID-206-W2</strain>
    </source>
</reference>
<dbReference type="Pfam" id="PF05158">
    <property type="entry name" value="RNA_pol_Rpc34"/>
    <property type="match status" value="1"/>
</dbReference>
<dbReference type="PIRSF" id="PIRSF028763">
    <property type="entry name" value="RNA_pol_Rpc34"/>
    <property type="match status" value="1"/>
</dbReference>
<evidence type="ECO:0000256" key="4">
    <source>
        <dbReference type="ARBA" id="ARBA00023163"/>
    </source>
</evidence>
<keyword evidence="5 6" id="KW-0539">Nucleus</keyword>
<dbReference type="InterPro" id="IPR016049">
    <property type="entry name" value="RNA_pol_Rpc34-like"/>
</dbReference>
<proteinExistence type="inferred from homology"/>
<dbReference type="FunFam" id="1.10.10.10:FF:000116">
    <property type="entry name" value="DNA-directed RNA polymerase III subunit RPC6"/>
    <property type="match status" value="1"/>
</dbReference>
<name>A0A1R1YLN7_9FUNG</name>
<dbReference type="Gene3D" id="1.10.10.10">
    <property type="entry name" value="Winged helix-like DNA-binding domain superfamily/Winged helix DNA-binding domain"/>
    <property type="match status" value="2"/>
</dbReference>
<organism evidence="7 8">
    <name type="scientific">Smittium culicis</name>
    <dbReference type="NCBI Taxonomy" id="133412"/>
    <lineage>
        <taxon>Eukaryota</taxon>
        <taxon>Fungi</taxon>
        <taxon>Fungi incertae sedis</taxon>
        <taxon>Zoopagomycota</taxon>
        <taxon>Kickxellomycotina</taxon>
        <taxon>Harpellomycetes</taxon>
        <taxon>Harpellales</taxon>
        <taxon>Legeriomycetaceae</taxon>
        <taxon>Smittium</taxon>
    </lineage>
</organism>
<dbReference type="InterPro" id="IPR007832">
    <property type="entry name" value="RNA_pol_Rpc34"/>
</dbReference>
<protein>
    <recommendedName>
        <fullName evidence="6">DNA-directed RNA polymerase III subunit RPC6</fullName>
        <shortName evidence="6">RNA polymerase III subunit C6</shortName>
    </recommendedName>
</protein>
<comment type="caution">
    <text evidence="7">The sequence shown here is derived from an EMBL/GenBank/DDBJ whole genome shotgun (WGS) entry which is preliminary data.</text>
</comment>
<comment type="function">
    <text evidence="6">DNA-dependent RNA polymerase catalyzes the transcription of DNA into RNA using the four ribonucleoside triphosphates as substrates. Specific peripheric component of RNA polymerase III which synthesizes small RNAs, such as 5S rRNA and tRNAs.</text>
</comment>
<dbReference type="GO" id="GO:0006383">
    <property type="term" value="P:transcription by RNA polymerase III"/>
    <property type="evidence" value="ECO:0007669"/>
    <property type="project" value="UniProtKB-UniRule"/>
</dbReference>
<dbReference type="Proteomes" id="UP000187429">
    <property type="component" value="Unassembled WGS sequence"/>
</dbReference>
<gene>
    <name evidence="7" type="ORF">AYI69_g2703</name>
</gene>
<evidence type="ECO:0000313" key="8">
    <source>
        <dbReference type="Proteomes" id="UP000187429"/>
    </source>
</evidence>
<dbReference type="EMBL" id="LSSM01000810">
    <property type="protein sequence ID" value="OMJ27839.1"/>
    <property type="molecule type" value="Genomic_DNA"/>
</dbReference>
<comment type="similarity">
    <text evidence="2 6">Belongs to the eukaryotic RPC34/RPC39 RNA polymerase subunit family.</text>
</comment>
<evidence type="ECO:0000256" key="2">
    <source>
        <dbReference type="ARBA" id="ARBA00011038"/>
    </source>
</evidence>
<dbReference type="OrthoDB" id="613763at2759"/>
<dbReference type="InterPro" id="IPR036390">
    <property type="entry name" value="WH_DNA-bd_sf"/>
</dbReference>
<accession>A0A1R1YLN7</accession>
<dbReference type="GO" id="GO:0005666">
    <property type="term" value="C:RNA polymerase III complex"/>
    <property type="evidence" value="ECO:0007669"/>
    <property type="project" value="UniProtKB-UniRule"/>
</dbReference>
<dbReference type="GO" id="GO:0005737">
    <property type="term" value="C:cytoplasm"/>
    <property type="evidence" value="ECO:0007669"/>
    <property type="project" value="UniProtKB-ARBA"/>
</dbReference>
<evidence type="ECO:0000256" key="5">
    <source>
        <dbReference type="ARBA" id="ARBA00023242"/>
    </source>
</evidence>
<evidence type="ECO:0000256" key="3">
    <source>
        <dbReference type="ARBA" id="ARBA00022478"/>
    </source>
</evidence>
<sequence length="305" mass="34337">MESLTEPEKEFYKLASIGKNGVDLETIQEKIPDLSVENVADMVNKLSKLGLMEICQVGATFTYRAIKSEDASKMSSMEPEEILVYKQIMASKDQGIWVRNIKQMTNLHQQVITRCIKQLENKALIKSVKSVKNPTRKLYMLIDIKPSVEISGGPWFTDQELDTDFIEQLSSQCYRYIYSKSVNKLNPTAIYSASYLGYPTAVQVRKFIVDNKVSTVDLGIEDIKSLLDVLVYDGKVERILPMGIITGITPGNNDVEYVYRAITAPANESPLTEVPCGNCPVFKLCSEDGDISPSTCTYYQKWLSY</sequence>
<dbReference type="PANTHER" id="PTHR12780">
    <property type="entry name" value="RNA POLYMERASE III DNA DIRECTED , 39KD SUBUNIT-RELATED"/>
    <property type="match status" value="1"/>
</dbReference>
<dbReference type="SUPFAM" id="SSF46785">
    <property type="entry name" value="Winged helix' DNA-binding domain"/>
    <property type="match status" value="2"/>
</dbReference>
<dbReference type="AlphaFoldDB" id="A0A1R1YLN7"/>
<dbReference type="InterPro" id="IPR036388">
    <property type="entry name" value="WH-like_DNA-bd_sf"/>
</dbReference>